<proteinExistence type="predicted"/>
<evidence type="ECO:0000313" key="2">
    <source>
        <dbReference type="Proteomes" id="UP000309997"/>
    </source>
</evidence>
<reference evidence="1 2" key="1">
    <citation type="journal article" date="2024" name="Plant Biotechnol. J.">
        <title>Genome and CRISPR/Cas9 system of a widespread forest tree (Populus alba) in the world.</title>
        <authorList>
            <person name="Liu Y.J."/>
            <person name="Jiang P.F."/>
            <person name="Han X.M."/>
            <person name="Li X.Y."/>
            <person name="Wang H.M."/>
            <person name="Wang Y.J."/>
            <person name="Wang X.X."/>
            <person name="Zeng Q.Y."/>
        </authorList>
    </citation>
    <scope>NUCLEOTIDE SEQUENCE [LARGE SCALE GENOMIC DNA]</scope>
    <source>
        <strain evidence="2">cv. PAL-ZL1</strain>
    </source>
</reference>
<sequence length="739" mass="83134">MQQAATPLCSPSLPFSKYPLVPPLPARLSPALLPPSPLQLLPFKPPRNYLPSILSPLHRTCTRRHSLSLATQETVETSKGESEFVEVGYISNVHGLQGEISVKPTTDFPELRFSKPGRRWLRQLVSGKDVIREVELVEGRGHHGRKSWILKFGGIDTVDRAKLLVGSTLLVREYERPELEEGEFYSRDLIGMRVILKETGECVGTVVNVFDSGGNDLLQVMLYTSSDVPDGTGKSKPAEAGVSGHLAWIPFVEAIVPDVNMNEREMRITPPKGLLELNLRLDERSKKERRELEWRERKKFQRRLIAAKKKLCEMEQKHVFDGLRYGDKSKRGLLADQIVGVNSKLLQQALENIEISSKRCSATELISATRTKHIKSSLMISKEFITCANEEKLGANFKLQEKGLSLISKGKVAIVLVLNDIETGKGDNPGVGYSESSENSLLFFLQKSLSDDQTFVKIEDRVSVPLILVCPAQEIQSLQKLFSNNDYFAFDSNKVWFLEEEKIPVVSSSEEEGKRHKIMMKSPWEILQSPVGSGGVISLLSSVNILENLSKMGVEYIETCFSNNQTDHQILHGITSSKEIWLSHHDRQLLVVSWGIDDFSLDFNVTSLCDCRDSYLTSCSNFFQICSSSQNCVTGSPLLLGFVESRKAEIGIKIVEDTKDLEESFDMIFSLNFMRLLAQQIHELQFYAIPKPNLHVEMVDKEWIDVVPSSPNSYELRSSIYSSLNACPMEKICVMEITE</sequence>
<name>A0ACC4D4L2_POPAL</name>
<protein>
    <submittedName>
        <fullName evidence="1">Uncharacterized protein</fullName>
    </submittedName>
</protein>
<organism evidence="1 2">
    <name type="scientific">Populus alba</name>
    <name type="common">White poplar</name>
    <dbReference type="NCBI Taxonomy" id="43335"/>
    <lineage>
        <taxon>Eukaryota</taxon>
        <taxon>Viridiplantae</taxon>
        <taxon>Streptophyta</taxon>
        <taxon>Embryophyta</taxon>
        <taxon>Tracheophyta</taxon>
        <taxon>Spermatophyta</taxon>
        <taxon>Magnoliopsida</taxon>
        <taxon>eudicotyledons</taxon>
        <taxon>Gunneridae</taxon>
        <taxon>Pentapetalae</taxon>
        <taxon>rosids</taxon>
        <taxon>fabids</taxon>
        <taxon>Malpighiales</taxon>
        <taxon>Salicaceae</taxon>
        <taxon>Saliceae</taxon>
        <taxon>Populus</taxon>
    </lineage>
</organism>
<comment type="caution">
    <text evidence="1">The sequence shown here is derived from an EMBL/GenBank/DDBJ whole genome shotgun (WGS) entry which is preliminary data.</text>
</comment>
<dbReference type="Proteomes" id="UP000309997">
    <property type="component" value="Unassembled WGS sequence"/>
</dbReference>
<accession>A0ACC4D4L2</accession>
<evidence type="ECO:0000313" key="1">
    <source>
        <dbReference type="EMBL" id="KAL3612100.1"/>
    </source>
</evidence>
<dbReference type="EMBL" id="RCHU02000001">
    <property type="protein sequence ID" value="KAL3612100.1"/>
    <property type="molecule type" value="Genomic_DNA"/>
</dbReference>
<keyword evidence="2" id="KW-1185">Reference proteome</keyword>
<gene>
    <name evidence="1" type="ORF">D5086_003120</name>
</gene>